<keyword evidence="1" id="KW-0812">Transmembrane</keyword>
<dbReference type="PANTHER" id="PTHR34219">
    <property type="entry name" value="IRON-REGULATED INNER MEMBRANE PROTEIN-RELATED"/>
    <property type="match status" value="1"/>
</dbReference>
<sequence>MPSDTTKIQTATISNIQIKNKTKVKGYRVILSDVHTWFGLLLGWLLFTIFLMGTVSYFNNELTAWMQPEIPARSQQTPFTSSIFTHNQNLTYLEDKSDSFAIAIAHLQQTQAHAHAKNWFIAKDIDSDNIAQRLHINVTTDDKRLKYQFDTQTQMAYTPRDTVGGHFFYRMHFDLHYMSVIWARIIVGIASMMMLIAIITGVIVHKKIFTDFFTFRWGKGQRSWLDAHNAFSVLPIPFHLMITFTGIITLITLYMPWAGMVSGVDNEQFFKEIYSYRAADATQLQAAPMASIAPLLATTQSDWRKRNPNYTVTSVSINHPNTDQSMIIIDGKAEHQLSTLGVFRIYDGQTGEVLKDSRPPPLAVQTQAVMIGLHAGRFADNWLRWLYFLCGTAGCGMIASGLVLWTVKRRRQLLTIDKPDWGFWLVEKLNIATLAGLPLAMIGFLWLNRLLPLELTGRGKWEVDGFFIIWAFGFLLTLLLSSRQAWRLLLTLVTLLLLFTPLLNGLTTERGLLHSILSVDVLFISFDVMFFILALLFAYITYVVSFKKASHQQKIKSPSRSKLQMENV</sequence>
<feature type="transmembrane region" description="Helical" evidence="1">
    <location>
        <begin position="488"/>
        <end position="506"/>
    </location>
</feature>
<dbReference type="Pfam" id="PF03929">
    <property type="entry name" value="PepSY_TM"/>
    <property type="match status" value="1"/>
</dbReference>
<dbReference type="InterPro" id="IPR005625">
    <property type="entry name" value="PepSY-ass_TM"/>
</dbReference>
<keyword evidence="3" id="KW-1185">Reference proteome</keyword>
<evidence type="ECO:0000313" key="2">
    <source>
        <dbReference type="EMBL" id="MBD7948338.1"/>
    </source>
</evidence>
<dbReference type="Proteomes" id="UP000606724">
    <property type="component" value="Unassembled WGS sequence"/>
</dbReference>
<feature type="transmembrane region" description="Helical" evidence="1">
    <location>
        <begin position="521"/>
        <end position="544"/>
    </location>
</feature>
<organism evidence="2 3">
    <name type="scientific">Psychrobacter communis</name>
    <dbReference type="NCBI Taxonomy" id="2762238"/>
    <lineage>
        <taxon>Bacteria</taxon>
        <taxon>Pseudomonadati</taxon>
        <taxon>Pseudomonadota</taxon>
        <taxon>Gammaproteobacteria</taxon>
        <taxon>Moraxellales</taxon>
        <taxon>Moraxellaceae</taxon>
        <taxon>Psychrobacter</taxon>
    </lineage>
</organism>
<gene>
    <name evidence="2" type="ORF">H9653_10000</name>
</gene>
<accession>A0ABR8RKL0</accession>
<keyword evidence="1" id="KW-1133">Transmembrane helix</keyword>
<keyword evidence="1" id="KW-0472">Membrane</keyword>
<feature type="transmembrane region" description="Helical" evidence="1">
    <location>
        <begin position="181"/>
        <end position="204"/>
    </location>
</feature>
<dbReference type="RefSeq" id="WP_191692257.1">
    <property type="nucleotide sequence ID" value="NZ_JACSQR010000031.1"/>
</dbReference>
<evidence type="ECO:0000313" key="3">
    <source>
        <dbReference type="Proteomes" id="UP000606724"/>
    </source>
</evidence>
<proteinExistence type="predicted"/>
<dbReference type="EMBL" id="JACSQR010000031">
    <property type="protein sequence ID" value="MBD7948338.1"/>
    <property type="molecule type" value="Genomic_DNA"/>
</dbReference>
<reference evidence="2 3" key="1">
    <citation type="submission" date="2020-08" db="EMBL/GenBank/DDBJ databases">
        <title>A Genomic Blueprint of the Chicken Gut Microbiome.</title>
        <authorList>
            <person name="Gilroy R."/>
            <person name="Ravi A."/>
            <person name="Getino M."/>
            <person name="Pursley I."/>
            <person name="Horton D.L."/>
            <person name="Alikhan N.-F."/>
            <person name="Baker D."/>
            <person name="Gharbi K."/>
            <person name="Hall N."/>
            <person name="Watson M."/>
            <person name="Adriaenssens E.M."/>
            <person name="Foster-Nyarko E."/>
            <person name="Jarju S."/>
            <person name="Secka A."/>
            <person name="Antonio M."/>
            <person name="Oren A."/>
            <person name="Chaudhuri R."/>
            <person name="La Ragione R.M."/>
            <person name="Hildebrand F."/>
            <person name="Pallen M.J."/>
        </authorList>
    </citation>
    <scope>NUCLEOTIDE SEQUENCE [LARGE SCALE GENOMIC DNA]</scope>
    <source>
        <strain evidence="2 3">Sa4CVA2</strain>
    </source>
</reference>
<feature type="transmembrane region" description="Helical" evidence="1">
    <location>
        <begin position="225"/>
        <end position="255"/>
    </location>
</feature>
<feature type="transmembrane region" description="Helical" evidence="1">
    <location>
        <begin position="463"/>
        <end position="481"/>
    </location>
</feature>
<comment type="caution">
    <text evidence="2">The sequence shown here is derived from an EMBL/GenBank/DDBJ whole genome shotgun (WGS) entry which is preliminary data.</text>
</comment>
<feature type="transmembrane region" description="Helical" evidence="1">
    <location>
        <begin position="428"/>
        <end position="447"/>
    </location>
</feature>
<protein>
    <submittedName>
        <fullName evidence="2">PepSY domain-containing protein</fullName>
    </submittedName>
</protein>
<evidence type="ECO:0000256" key="1">
    <source>
        <dbReference type="SAM" id="Phobius"/>
    </source>
</evidence>
<name>A0ABR8RKL0_9GAMM</name>
<feature type="transmembrane region" description="Helical" evidence="1">
    <location>
        <begin position="385"/>
        <end position="407"/>
    </location>
</feature>
<feature type="transmembrane region" description="Helical" evidence="1">
    <location>
        <begin position="37"/>
        <end position="58"/>
    </location>
</feature>
<dbReference type="PANTHER" id="PTHR34219:SF4">
    <property type="entry name" value="PEPSY DOMAIN-CONTAINING PROTEIN"/>
    <property type="match status" value="1"/>
</dbReference>